<keyword evidence="8" id="KW-0704">Schiff base</keyword>
<keyword evidence="7 11" id="KW-0456">Lyase</keyword>
<dbReference type="PRINTS" id="PR00146">
    <property type="entry name" value="DHPICSNTHASE"/>
</dbReference>
<evidence type="ECO:0000256" key="5">
    <source>
        <dbReference type="ARBA" id="ARBA00012911"/>
    </source>
</evidence>
<dbReference type="SMART" id="SM01130">
    <property type="entry name" value="DHDPS"/>
    <property type="match status" value="1"/>
</dbReference>
<keyword evidence="9" id="KW-0119">Carbohydrate metabolism</keyword>
<protein>
    <recommendedName>
        <fullName evidence="5">N-acetylneuraminate lyase</fullName>
        <ecNumber evidence="5">4.1.3.3</ecNumber>
    </recommendedName>
</protein>
<evidence type="ECO:0000256" key="2">
    <source>
        <dbReference type="ARBA" id="ARBA00004878"/>
    </source>
</evidence>
<dbReference type="SUPFAM" id="SSF51569">
    <property type="entry name" value="Aldolase"/>
    <property type="match status" value="1"/>
</dbReference>
<evidence type="ECO:0000313" key="13">
    <source>
        <dbReference type="Proteomes" id="UP001153292"/>
    </source>
</evidence>
<evidence type="ECO:0000256" key="10">
    <source>
        <dbReference type="ARBA" id="ARBA00044906"/>
    </source>
</evidence>
<evidence type="ECO:0000256" key="9">
    <source>
        <dbReference type="ARBA" id="ARBA00023277"/>
    </source>
</evidence>
<evidence type="ECO:0000256" key="11">
    <source>
        <dbReference type="PIRNR" id="PIRNR001365"/>
    </source>
</evidence>
<evidence type="ECO:0000256" key="7">
    <source>
        <dbReference type="ARBA" id="ARBA00023239"/>
    </source>
</evidence>
<proteinExistence type="inferred from homology"/>
<comment type="similarity">
    <text evidence="3">Belongs to the DapA family. NanA subfamily.</text>
</comment>
<organism evidence="12 13">
    <name type="scientific">Chilo suppressalis</name>
    <name type="common">Asiatic rice borer moth</name>
    <dbReference type="NCBI Taxonomy" id="168631"/>
    <lineage>
        <taxon>Eukaryota</taxon>
        <taxon>Metazoa</taxon>
        <taxon>Ecdysozoa</taxon>
        <taxon>Arthropoda</taxon>
        <taxon>Hexapoda</taxon>
        <taxon>Insecta</taxon>
        <taxon>Pterygota</taxon>
        <taxon>Neoptera</taxon>
        <taxon>Endopterygota</taxon>
        <taxon>Lepidoptera</taxon>
        <taxon>Glossata</taxon>
        <taxon>Ditrysia</taxon>
        <taxon>Pyraloidea</taxon>
        <taxon>Crambidae</taxon>
        <taxon>Crambinae</taxon>
        <taxon>Chilo</taxon>
    </lineage>
</organism>
<dbReference type="Gene3D" id="3.20.20.70">
    <property type="entry name" value="Aldolase class I"/>
    <property type="match status" value="1"/>
</dbReference>
<dbReference type="Proteomes" id="UP001153292">
    <property type="component" value="Chromosome 17"/>
</dbReference>
<dbReference type="Pfam" id="PF00701">
    <property type="entry name" value="DHDPS"/>
    <property type="match status" value="1"/>
</dbReference>
<reference evidence="12" key="1">
    <citation type="submission" date="2021-12" db="EMBL/GenBank/DDBJ databases">
        <authorList>
            <person name="King R."/>
        </authorList>
    </citation>
    <scope>NUCLEOTIDE SEQUENCE</scope>
</reference>
<evidence type="ECO:0000256" key="1">
    <source>
        <dbReference type="ARBA" id="ARBA00004496"/>
    </source>
</evidence>
<dbReference type="PANTHER" id="PTHR12128">
    <property type="entry name" value="DIHYDRODIPICOLINATE SYNTHASE"/>
    <property type="match status" value="1"/>
</dbReference>
<evidence type="ECO:0000256" key="3">
    <source>
        <dbReference type="ARBA" id="ARBA00006324"/>
    </source>
</evidence>
<evidence type="ECO:0000256" key="8">
    <source>
        <dbReference type="ARBA" id="ARBA00023270"/>
    </source>
</evidence>
<comment type="subcellular location">
    <subcellularLocation>
        <location evidence="1">Cytoplasm</location>
    </subcellularLocation>
</comment>
<dbReference type="EC" id="4.1.3.3" evidence="5"/>
<sequence length="302" mass="33127">MVHFSVKGVIAPVFTPVDNRGQMNLTVIPEYAKHLSENGVDGLVVGGTSGQAMCLSVEERQNLLECWIKAARPLGLKVMAQVGGAPMPDVLALAKHVELVKADGMMTLPELYFKPRTPIQLVDYLEEVSAAAPSTPLIYYHFPAMSGVDMNIPELYKEAVRRIPNFKGFKADLNVAIQLEELLAPDHRVFIANHLLAPSVLMGHESSIATVTNIFPSLVRDLVSGARGDIVPTSLLRKQAKLNKLVAAITQQGKWDFVPSMKTAMELTTGISVGPPRRPLKPLDQHQKDTMKARLNQIIQQL</sequence>
<name>A0ABN8AWL1_CHISP</name>
<keyword evidence="13" id="KW-1185">Reference proteome</keyword>
<comment type="catalytic activity">
    <reaction evidence="10">
        <text>aceneuramate = aldehydo-N-acetyl-D-mannosamine + pyruvate</text>
        <dbReference type="Rhea" id="RHEA:23296"/>
        <dbReference type="ChEBI" id="CHEBI:15361"/>
        <dbReference type="ChEBI" id="CHEBI:17122"/>
        <dbReference type="ChEBI" id="CHEBI:173083"/>
        <dbReference type="EC" id="4.1.3.3"/>
    </reaction>
</comment>
<evidence type="ECO:0000256" key="6">
    <source>
        <dbReference type="ARBA" id="ARBA00022490"/>
    </source>
</evidence>
<dbReference type="PANTHER" id="PTHR12128:SF21">
    <property type="entry name" value="N-ACETYLNEURAMINATE LYASE"/>
    <property type="match status" value="1"/>
</dbReference>
<dbReference type="InterPro" id="IPR002220">
    <property type="entry name" value="DapA-like"/>
</dbReference>
<dbReference type="EMBL" id="OU963910">
    <property type="protein sequence ID" value="CAH0400602.1"/>
    <property type="molecule type" value="Genomic_DNA"/>
</dbReference>
<keyword evidence="6" id="KW-0963">Cytoplasm</keyword>
<dbReference type="PIRSF" id="PIRSF001365">
    <property type="entry name" value="DHDPS"/>
    <property type="match status" value="1"/>
</dbReference>
<dbReference type="InterPro" id="IPR013785">
    <property type="entry name" value="Aldolase_TIM"/>
</dbReference>
<evidence type="ECO:0000256" key="4">
    <source>
        <dbReference type="ARBA" id="ARBA00011881"/>
    </source>
</evidence>
<evidence type="ECO:0000313" key="12">
    <source>
        <dbReference type="EMBL" id="CAH0400602.1"/>
    </source>
</evidence>
<comment type="pathway">
    <text evidence="2">Amino-sugar metabolism; N-acetylneuraminate degradation.</text>
</comment>
<gene>
    <name evidence="12" type="ORF">CHILSU_LOCUS3796</name>
</gene>
<accession>A0ABN8AWL1</accession>
<comment type="subunit">
    <text evidence="4">Homotetramer.</text>
</comment>